<evidence type="ECO:0000313" key="1">
    <source>
        <dbReference type="EMBL" id="RTZ84706.1"/>
    </source>
</evidence>
<dbReference type="Proteomes" id="UP000287176">
    <property type="component" value="Unassembled WGS sequence"/>
</dbReference>
<dbReference type="AlphaFoldDB" id="A0A432GN26"/>
<gene>
    <name evidence="1" type="ORF">DSY94_05455</name>
</gene>
<sequence>MGYNSENLRELPDIQNPLLLFKNLKTDLDKLKSQIGNLKNIKLSSKLLHGISLKKGDLPDVRSLEYTGSRLSHNLKNTRATELSERLHKYPEDSKSRLKLVEMFLQEAESCSLPISRDAFLLAMQEVASPMISTQKINMALAAQTIYLEKLQKVLKDDLTETESKIKGDGNVDTILEKQLKRMQGTEDFIRKCIELLKTEPIPTDYELNLKKSKAGKSIPFGNLKSGFDPMLRRLVFLPLAGDNLKYIFEILHRLEGKNPLVGYHEAKMFDVLAQIQLIIASAGNEPEPKKNGFELFSKALKAICDAVKLVGNIPEKAIEKAAVYRYGHLCYTIHRTYKSNNIPVPKEHLKRVEKAVSLLEPIAEDPKNRKMQAKLAYVLDEN</sequence>
<organism evidence="1 2">
    <name type="scientific">SAR324 cluster bacterium</name>
    <dbReference type="NCBI Taxonomy" id="2024889"/>
    <lineage>
        <taxon>Bacteria</taxon>
        <taxon>Deltaproteobacteria</taxon>
        <taxon>SAR324 cluster</taxon>
    </lineage>
</organism>
<evidence type="ECO:0000313" key="2">
    <source>
        <dbReference type="Proteomes" id="UP000287176"/>
    </source>
</evidence>
<comment type="caution">
    <text evidence="1">The sequence shown here is derived from an EMBL/GenBank/DDBJ whole genome shotgun (WGS) entry which is preliminary data.</text>
</comment>
<proteinExistence type="predicted"/>
<reference evidence="1 2" key="1">
    <citation type="submission" date="2018-06" db="EMBL/GenBank/DDBJ databases">
        <title>Combined omics and stable isotope probing to characterize newly discovered Mariana Back-Arc vent microbial communities.</title>
        <authorList>
            <person name="Trembath-Reichert E."/>
            <person name="Huber J.A."/>
        </authorList>
    </citation>
    <scope>NUCLEOTIDE SEQUENCE [LARGE SCALE GENOMIC DNA]</scope>
    <source>
        <strain evidence="1">MAG 24</strain>
    </source>
</reference>
<protein>
    <submittedName>
        <fullName evidence="1">Uncharacterized protein</fullName>
    </submittedName>
</protein>
<name>A0A432GN26_9DELT</name>
<dbReference type="EMBL" id="QNZI01000144">
    <property type="protein sequence ID" value="RTZ84706.1"/>
    <property type="molecule type" value="Genomic_DNA"/>
</dbReference>
<accession>A0A432GN26</accession>